<evidence type="ECO:0000313" key="9">
    <source>
        <dbReference type="EMBL" id="CAH0395206.1"/>
    </source>
</evidence>
<evidence type="ECO:0000256" key="7">
    <source>
        <dbReference type="ARBA" id="ARBA00023180"/>
    </source>
</evidence>
<dbReference type="EMBL" id="OU963870">
    <property type="protein sequence ID" value="CAH0395206.1"/>
    <property type="molecule type" value="Genomic_DNA"/>
</dbReference>
<keyword evidence="10" id="KW-1185">Reference proteome</keyword>
<evidence type="ECO:0000256" key="6">
    <source>
        <dbReference type="ARBA" id="ARBA00023170"/>
    </source>
</evidence>
<evidence type="ECO:0008006" key="11">
    <source>
        <dbReference type="Google" id="ProtNLM"/>
    </source>
</evidence>
<evidence type="ECO:0000256" key="4">
    <source>
        <dbReference type="ARBA" id="ARBA00022989"/>
    </source>
</evidence>
<evidence type="ECO:0000256" key="1">
    <source>
        <dbReference type="ARBA" id="ARBA00004651"/>
    </source>
</evidence>
<name>A0A9P0AMT8_BEMTA</name>
<feature type="transmembrane region" description="Helical" evidence="8">
    <location>
        <begin position="317"/>
        <end position="336"/>
    </location>
</feature>
<proteinExistence type="predicted"/>
<dbReference type="AlphaFoldDB" id="A0A9P0AMT8"/>
<dbReference type="PANTHER" id="PTHR42643:SF38">
    <property type="entry name" value="IONOTROPIC RECEPTOR 100A"/>
    <property type="match status" value="1"/>
</dbReference>
<sequence>MTEKASNISVNPTKKRDNNYHFFSSSPRYCIRVDGILMQKEATGICDETINLTADDLQDASILSDSIFELTRGLYGHNIWNSKNNLIFLIYDSHEDNFGCISDAVRSESPQNVSKLQNTKIQRLGNDTSGPYLLYFKLFWRFFKGLRTVICNPKFCEKYNPFTEVISRFTGEDNETYFDFSWNDMQQKSVIFLFDFIGGLSGIEDEKIWAYAQDILMDVMEQFEISTNCTLESRDVEMANYKNISHRYLLLDDDELDIGQKFGVGLHVMNFGKLFKEMDRSRFDFSVAVETAALCIATPHSQLVPQSLVIFKAFSPVVWLFVLITSALFVQLQYVFQFSQREIFQQLYSETEIRTYEETSPILTLYAYFICGSPPRVLLGRLYTGKVLFTMFSFSAIIISTVFLSGMTNLLTAQVRYPEINSLSEFGSADIFLQIPDVHTSSDFLLQNKENYGLATKMTYSFRSMVQSVNIEIEDGGKMILASYLSIKHGENYTRRIDTDEYIRKQFENTHAISETDAFLLSIPQALRSRSSIHLDYFLLEKGSNYHLVEECFITYPVLIPFLKNSFIFEKVNCILVRFLEAGLIESSLKSMINVDFNPIDLTSDDKQPKPFDLNDLQPAFIFLIIGLFLSFLIFVAEISEVFKNYTFWGCFMHMKTYIFR</sequence>
<evidence type="ECO:0000256" key="2">
    <source>
        <dbReference type="ARBA" id="ARBA00022475"/>
    </source>
</evidence>
<organism evidence="9 10">
    <name type="scientific">Bemisia tabaci</name>
    <name type="common">Sweetpotato whitefly</name>
    <name type="synonym">Aleurodes tabaci</name>
    <dbReference type="NCBI Taxonomy" id="7038"/>
    <lineage>
        <taxon>Eukaryota</taxon>
        <taxon>Metazoa</taxon>
        <taxon>Ecdysozoa</taxon>
        <taxon>Arthropoda</taxon>
        <taxon>Hexapoda</taxon>
        <taxon>Insecta</taxon>
        <taxon>Pterygota</taxon>
        <taxon>Neoptera</taxon>
        <taxon>Paraneoptera</taxon>
        <taxon>Hemiptera</taxon>
        <taxon>Sternorrhyncha</taxon>
        <taxon>Aleyrodoidea</taxon>
        <taxon>Aleyrodidae</taxon>
        <taxon>Aleyrodinae</taxon>
        <taxon>Bemisia</taxon>
    </lineage>
</organism>
<keyword evidence="3 8" id="KW-0812">Transmembrane</keyword>
<keyword evidence="7" id="KW-0325">Glycoprotein</keyword>
<feature type="transmembrane region" description="Helical" evidence="8">
    <location>
        <begin position="617"/>
        <end position="637"/>
    </location>
</feature>
<dbReference type="GO" id="GO:0005886">
    <property type="term" value="C:plasma membrane"/>
    <property type="evidence" value="ECO:0007669"/>
    <property type="project" value="UniProtKB-SubCell"/>
</dbReference>
<comment type="subcellular location">
    <subcellularLocation>
        <location evidence="1">Cell membrane</location>
        <topology evidence="1">Multi-pass membrane protein</topology>
    </subcellularLocation>
</comment>
<reference evidence="9" key="1">
    <citation type="submission" date="2021-12" db="EMBL/GenBank/DDBJ databases">
        <authorList>
            <person name="King R."/>
        </authorList>
    </citation>
    <scope>NUCLEOTIDE SEQUENCE</scope>
</reference>
<keyword evidence="2" id="KW-1003">Cell membrane</keyword>
<keyword evidence="5 8" id="KW-0472">Membrane</keyword>
<evidence type="ECO:0000256" key="5">
    <source>
        <dbReference type="ARBA" id="ARBA00023136"/>
    </source>
</evidence>
<gene>
    <name evidence="9" type="ORF">BEMITA_LOCUS13418</name>
</gene>
<keyword evidence="4 8" id="KW-1133">Transmembrane helix</keyword>
<evidence type="ECO:0000256" key="3">
    <source>
        <dbReference type="ARBA" id="ARBA00022692"/>
    </source>
</evidence>
<dbReference type="Proteomes" id="UP001152759">
    <property type="component" value="Chromosome 9"/>
</dbReference>
<protein>
    <recommendedName>
        <fullName evidence="11">Ionotropic receptor</fullName>
    </recommendedName>
</protein>
<accession>A0A9P0AMT8</accession>
<feature type="transmembrane region" description="Helical" evidence="8">
    <location>
        <begin position="387"/>
        <end position="407"/>
    </location>
</feature>
<dbReference type="PANTHER" id="PTHR42643">
    <property type="entry name" value="IONOTROPIC RECEPTOR 20A-RELATED"/>
    <property type="match status" value="1"/>
</dbReference>
<dbReference type="InterPro" id="IPR052192">
    <property type="entry name" value="Insect_Ionotropic_Sensory_Rcpt"/>
</dbReference>
<evidence type="ECO:0000256" key="8">
    <source>
        <dbReference type="SAM" id="Phobius"/>
    </source>
</evidence>
<evidence type="ECO:0000313" key="10">
    <source>
        <dbReference type="Proteomes" id="UP001152759"/>
    </source>
</evidence>
<keyword evidence="6" id="KW-0675">Receptor</keyword>